<dbReference type="Pfam" id="PF03372">
    <property type="entry name" value="Exo_endo_phos"/>
    <property type="match status" value="1"/>
</dbReference>
<evidence type="ECO:0000259" key="1">
    <source>
        <dbReference type="Pfam" id="PF03372"/>
    </source>
</evidence>
<reference evidence="2 3" key="1">
    <citation type="submission" date="2019-08" db="EMBL/GenBank/DDBJ databases">
        <title>Whole genome of Aphis craccivora.</title>
        <authorList>
            <person name="Voronova N.V."/>
            <person name="Shulinski R.S."/>
            <person name="Bandarenka Y.V."/>
            <person name="Zhorov D.G."/>
            <person name="Warner D."/>
        </authorList>
    </citation>
    <scope>NUCLEOTIDE SEQUENCE [LARGE SCALE GENOMIC DNA]</scope>
    <source>
        <strain evidence="2">180601</strain>
        <tissue evidence="2">Whole Body</tissue>
    </source>
</reference>
<dbReference type="GO" id="GO:0003824">
    <property type="term" value="F:catalytic activity"/>
    <property type="evidence" value="ECO:0007669"/>
    <property type="project" value="InterPro"/>
</dbReference>
<proteinExistence type="predicted"/>
<dbReference type="OrthoDB" id="5828726at2759"/>
<feature type="non-terminal residue" evidence="2">
    <location>
        <position position="1"/>
    </location>
</feature>
<gene>
    <name evidence="2" type="ORF">FWK35_00028326</name>
</gene>
<accession>A0A6G0VUZ3</accession>
<protein>
    <submittedName>
        <fullName evidence="2">Craniofacial development protein 2-like</fullName>
    </submittedName>
</protein>
<dbReference type="Proteomes" id="UP000478052">
    <property type="component" value="Unassembled WGS sequence"/>
</dbReference>
<dbReference type="InterPro" id="IPR027124">
    <property type="entry name" value="Swc5/CFDP1/2"/>
</dbReference>
<evidence type="ECO:0000313" key="2">
    <source>
        <dbReference type="EMBL" id="KAF0708835.1"/>
    </source>
</evidence>
<dbReference type="InterPro" id="IPR036691">
    <property type="entry name" value="Endo/exonu/phosph_ase_sf"/>
</dbReference>
<dbReference type="CDD" id="cd09076">
    <property type="entry name" value="L1-EN"/>
    <property type="match status" value="1"/>
</dbReference>
<dbReference type="AlphaFoldDB" id="A0A6G0VUZ3"/>
<dbReference type="PANTHER" id="PTHR23227">
    <property type="entry name" value="BUCENTAUR RELATED"/>
    <property type="match status" value="1"/>
</dbReference>
<feature type="domain" description="Endonuclease/exonuclease/phosphatase" evidence="1">
    <location>
        <begin position="53"/>
        <end position="249"/>
    </location>
</feature>
<dbReference type="InterPro" id="IPR005135">
    <property type="entry name" value="Endo/exonuclease/phosphatase"/>
</dbReference>
<sequence>RNGPNEPTDPSYVGPSINGGCRGVDHPSHKTPVISKQQQTMPRTIEFTDLLNGTWNVRSMYRTGVMTTIVSCLERYKLDITAVQEVRWDGSGSLETQEMTIFFSGGEKHERGVGYVMLSLKEKSEEIKNAFYEELERIYDALPTGKPKIILGDFNAKIGKEETYRPTIGKDSLHSDTNDNGNKLITFATARNMRISSTMFPHKNIHKQTWISPRGKVRNQIDHIMIDYRIRSSINDVRSMRGSSAVSDHFLVSQGKI</sequence>
<name>A0A6G0VUZ3_APHCR</name>
<keyword evidence="3" id="KW-1185">Reference proteome</keyword>
<dbReference type="EMBL" id="VUJU01012075">
    <property type="protein sequence ID" value="KAF0708835.1"/>
    <property type="molecule type" value="Genomic_DNA"/>
</dbReference>
<dbReference type="SUPFAM" id="SSF56219">
    <property type="entry name" value="DNase I-like"/>
    <property type="match status" value="1"/>
</dbReference>
<organism evidence="2 3">
    <name type="scientific">Aphis craccivora</name>
    <name type="common">Cowpea aphid</name>
    <dbReference type="NCBI Taxonomy" id="307492"/>
    <lineage>
        <taxon>Eukaryota</taxon>
        <taxon>Metazoa</taxon>
        <taxon>Ecdysozoa</taxon>
        <taxon>Arthropoda</taxon>
        <taxon>Hexapoda</taxon>
        <taxon>Insecta</taxon>
        <taxon>Pterygota</taxon>
        <taxon>Neoptera</taxon>
        <taxon>Paraneoptera</taxon>
        <taxon>Hemiptera</taxon>
        <taxon>Sternorrhyncha</taxon>
        <taxon>Aphidomorpha</taxon>
        <taxon>Aphidoidea</taxon>
        <taxon>Aphididae</taxon>
        <taxon>Aphidini</taxon>
        <taxon>Aphis</taxon>
        <taxon>Aphis</taxon>
    </lineage>
</organism>
<dbReference type="Gene3D" id="3.60.10.10">
    <property type="entry name" value="Endonuclease/exonuclease/phosphatase"/>
    <property type="match status" value="1"/>
</dbReference>
<dbReference type="PANTHER" id="PTHR23227:SF67">
    <property type="entry name" value="CRANIOFACIAL DEVELOPMENT PROTEIN 2-LIKE"/>
    <property type="match status" value="1"/>
</dbReference>
<comment type="caution">
    <text evidence="2">The sequence shown here is derived from an EMBL/GenBank/DDBJ whole genome shotgun (WGS) entry which is preliminary data.</text>
</comment>
<evidence type="ECO:0000313" key="3">
    <source>
        <dbReference type="Proteomes" id="UP000478052"/>
    </source>
</evidence>